<protein>
    <submittedName>
        <fullName evidence="4">Transposase</fullName>
    </submittedName>
</protein>
<name>A0A143PQL5_LUTPR</name>
<dbReference type="Proteomes" id="UP000076079">
    <property type="component" value="Chromosome"/>
</dbReference>
<dbReference type="KEGG" id="abac:LuPra_03960"/>
<dbReference type="EMBL" id="CP015136">
    <property type="protein sequence ID" value="AMY10721.1"/>
    <property type="molecule type" value="Genomic_DNA"/>
</dbReference>
<dbReference type="InterPro" id="IPR054353">
    <property type="entry name" value="IstA-like_C"/>
</dbReference>
<dbReference type="NCBIfam" id="NF033546">
    <property type="entry name" value="transpos_IS21"/>
    <property type="match status" value="1"/>
</dbReference>
<organism evidence="4 5">
    <name type="scientific">Luteitalea pratensis</name>
    <dbReference type="NCBI Taxonomy" id="1855912"/>
    <lineage>
        <taxon>Bacteria</taxon>
        <taxon>Pseudomonadati</taxon>
        <taxon>Acidobacteriota</taxon>
        <taxon>Vicinamibacteria</taxon>
        <taxon>Vicinamibacterales</taxon>
        <taxon>Vicinamibacteraceae</taxon>
        <taxon>Luteitalea</taxon>
    </lineage>
</organism>
<feature type="domain" description="Integrase catalytic" evidence="3">
    <location>
        <begin position="111"/>
        <end position="301"/>
    </location>
</feature>
<dbReference type="OrthoDB" id="119603at2"/>
<dbReference type="GO" id="GO:0003676">
    <property type="term" value="F:nucleic acid binding"/>
    <property type="evidence" value="ECO:0007669"/>
    <property type="project" value="InterPro"/>
</dbReference>
<proteinExistence type="inferred from homology"/>
<dbReference type="InterPro" id="IPR036397">
    <property type="entry name" value="RNaseH_sf"/>
</dbReference>
<reference evidence="5" key="2">
    <citation type="submission" date="2016-04" db="EMBL/GenBank/DDBJ databases">
        <title>First Complete Genome Sequence of a Subdivision 6 Acidobacterium.</title>
        <authorList>
            <person name="Huang S."/>
            <person name="Vieira S."/>
            <person name="Bunk B."/>
            <person name="Riedel T."/>
            <person name="Sproeer C."/>
            <person name="Overmann J."/>
        </authorList>
    </citation>
    <scope>NUCLEOTIDE SEQUENCE [LARGE SCALE GENOMIC DNA]</scope>
    <source>
        <strain evidence="5">DSM 100886 HEG_-6_39</strain>
    </source>
</reference>
<dbReference type="PANTHER" id="PTHR35004">
    <property type="entry name" value="TRANSPOSASE RV3428C-RELATED"/>
    <property type="match status" value="1"/>
</dbReference>
<evidence type="ECO:0000313" key="5">
    <source>
        <dbReference type="Proteomes" id="UP000076079"/>
    </source>
</evidence>
<dbReference type="InterPro" id="IPR001584">
    <property type="entry name" value="Integrase_cat-core"/>
</dbReference>
<dbReference type="Pfam" id="PF22483">
    <property type="entry name" value="Mu-transpos_C_2"/>
    <property type="match status" value="1"/>
</dbReference>
<dbReference type="PANTHER" id="PTHR35004:SF7">
    <property type="entry name" value="INTEGRASE PROTEIN"/>
    <property type="match status" value="1"/>
</dbReference>
<evidence type="ECO:0000259" key="3">
    <source>
        <dbReference type="PROSITE" id="PS50994"/>
    </source>
</evidence>
<gene>
    <name evidence="4" type="ORF">LuPra_03960</name>
</gene>
<feature type="region of interest" description="Disordered" evidence="2">
    <location>
        <begin position="1"/>
        <end position="37"/>
    </location>
</feature>
<dbReference type="STRING" id="1855912.LuPra_03960"/>
<reference evidence="4 5" key="1">
    <citation type="journal article" date="2016" name="Genome Announc.">
        <title>First Complete Genome Sequence of a Subdivision 6 Acidobacterium Strain.</title>
        <authorList>
            <person name="Huang S."/>
            <person name="Vieira S."/>
            <person name="Bunk B."/>
            <person name="Riedel T."/>
            <person name="Sproer C."/>
            <person name="Overmann J."/>
        </authorList>
    </citation>
    <scope>NUCLEOTIDE SEQUENCE [LARGE SCALE GENOMIC DNA]</scope>
    <source>
        <strain evidence="5">DSM 100886 HEG_-6_39</strain>
    </source>
</reference>
<accession>A0A143PQL5</accession>
<evidence type="ECO:0000256" key="2">
    <source>
        <dbReference type="SAM" id="MobiDB-lite"/>
    </source>
</evidence>
<sequence>MDGKSQAAAAAASDMSLRTAREWDTGPLPSATTQARDWRTRPDPFAAVWHTDVEPLLSRDVKGVLEAKWVLEVLRTRYPDQFHAGQARTLQRRFRDWRARHGVEPEVFFPQVAVPGREAAIDFTHATDLGVTVAGAPFPHLLFEFVLSYSHWTWVTIAFGETFEALVAGVQGALWALGGVPPVLRSDNLSAATHELKTSGGRALTPRFRAVLEHDGIRSSRITPGRAHENGVAEQAHRRLKALLAQALLVRGHTAFVDIAAYDAFVQEVVAYWRNRPALARLAEERATLGALPSAAIPSYTTYYPVVRRWSTIRVAHRTYSVPAQLMGHTVEARVHPNVVEVRYRDQIVQTMPRLRKEDEHRIDYRHMIGWLVRKPGAFARYRYREDLYPSVTFRRAYDALARAHGERADLEYLRVLQLASTAGEMRVTAVLATLLDAGLAFDARTVQAEVAPPVLVVPTVHIPAPDLAVYDALRGGAAA</sequence>
<evidence type="ECO:0000256" key="1">
    <source>
        <dbReference type="ARBA" id="ARBA00009277"/>
    </source>
</evidence>
<dbReference type="Gene3D" id="3.30.420.10">
    <property type="entry name" value="Ribonuclease H-like superfamily/Ribonuclease H"/>
    <property type="match status" value="1"/>
</dbReference>
<dbReference type="GO" id="GO:0015074">
    <property type="term" value="P:DNA integration"/>
    <property type="evidence" value="ECO:0007669"/>
    <property type="project" value="InterPro"/>
</dbReference>
<comment type="similarity">
    <text evidence="1">Belongs to the transposase IS21/IS408/IS1162 family.</text>
</comment>
<dbReference type="InterPro" id="IPR012337">
    <property type="entry name" value="RNaseH-like_sf"/>
</dbReference>
<evidence type="ECO:0000313" key="4">
    <source>
        <dbReference type="EMBL" id="AMY10721.1"/>
    </source>
</evidence>
<dbReference type="SUPFAM" id="SSF53098">
    <property type="entry name" value="Ribonuclease H-like"/>
    <property type="match status" value="1"/>
</dbReference>
<keyword evidence="5" id="KW-1185">Reference proteome</keyword>
<dbReference type="PROSITE" id="PS50994">
    <property type="entry name" value="INTEGRASE"/>
    <property type="match status" value="1"/>
</dbReference>
<dbReference type="AlphaFoldDB" id="A0A143PQL5"/>